<keyword evidence="2" id="KW-1185">Reference proteome</keyword>
<accession>W2UYW3</accession>
<evidence type="ECO:0000313" key="1">
    <source>
        <dbReference type="EMBL" id="ETO91065.1"/>
    </source>
</evidence>
<dbReference type="AlphaFoldDB" id="W2UYW3"/>
<gene>
    <name evidence="1" type="ORF">P857_140</name>
</gene>
<name>W2UYW3_9RICK</name>
<dbReference type="EMBL" id="AXCJ01000009">
    <property type="protein sequence ID" value="ETO91065.1"/>
    <property type="molecule type" value="Genomic_DNA"/>
</dbReference>
<dbReference type="STRING" id="1401685.P857_140"/>
<protein>
    <submittedName>
        <fullName evidence="1">Uncharacterized protein</fullName>
    </submittedName>
</protein>
<reference evidence="1 2" key="1">
    <citation type="journal article" date="2013" name="PLoS ONE">
        <title>Bacterial endosymbiosis in a chordate host: long-term co-evolution and conservation of secondary metabolism.</title>
        <authorList>
            <person name="Kwan J.C."/>
            <person name="Schmidt E.W."/>
        </authorList>
    </citation>
    <scope>NUCLEOTIDE SEQUENCE [LARGE SCALE GENOMIC DNA]</scope>
    <source>
        <strain evidence="2">L6</strain>
    </source>
</reference>
<proteinExistence type="predicted"/>
<dbReference type="Proteomes" id="UP000018951">
    <property type="component" value="Unassembled WGS sequence"/>
</dbReference>
<sequence>MINNLCKYVFRLYMFINTEYFEVVLSGSEQIMVKIKKGV</sequence>
<comment type="caution">
    <text evidence="1">The sequence shown here is derived from an EMBL/GenBank/DDBJ whole genome shotgun (WGS) entry which is preliminary data.</text>
</comment>
<organism evidence="1 2">
    <name type="scientific">Candidatus Xenolissoclinum pacificiensis L6</name>
    <dbReference type="NCBI Taxonomy" id="1401685"/>
    <lineage>
        <taxon>Bacteria</taxon>
        <taxon>Pseudomonadati</taxon>
        <taxon>Pseudomonadota</taxon>
        <taxon>Alphaproteobacteria</taxon>
        <taxon>Rickettsiales</taxon>
        <taxon>Anaplasmataceae</taxon>
        <taxon>Candidatus Xenolissoclinum</taxon>
    </lineage>
</organism>
<evidence type="ECO:0000313" key="2">
    <source>
        <dbReference type="Proteomes" id="UP000018951"/>
    </source>
</evidence>